<dbReference type="Gramene" id="TraesMAC2B03G00843200.1">
    <property type="protein sequence ID" value="TraesMAC2B03G00843200.1"/>
    <property type="gene ID" value="TraesMAC2B03G00843200"/>
</dbReference>
<dbReference type="Proteomes" id="UP000019116">
    <property type="component" value="Chromosome 2B"/>
</dbReference>
<dbReference type="Pfam" id="PF04578">
    <property type="entry name" value="DUF594"/>
    <property type="match status" value="1"/>
</dbReference>
<dbReference type="RefSeq" id="XP_044319159.1">
    <property type="nucleotide sequence ID" value="XM_044463224.1"/>
</dbReference>
<sequence>MGVDTVKDYCDMLKSEIHLTNVSVTALSSVTKDFWKSTRGMVIRIEILVVLAALMFLVLGTFGRYRRRSRNCFIQKSVFGAFSLSSSLVTYTIGSMQSSPVKGSMYSLWAIALFLLHGCTDSITAHSLSDNTQITKQWYQVVLYYLYGLFLLISGMNETEPRAWENPLVIILLGLSLYQFMHRLAAYHLATRSWKLNKIVADYMHEEHEMGGEIDPVTMEGCHYLVDWPLGKSKMNNETYATKITADSNEIIDIKKIWLCESLDTELKYECLSFSLFHLLRRRVFGFACGESKEKAHDFVFKGLLLDPEDGYIRVFKVIEAELTFMYDFYFTKYAAIYYRSMAATIWYLVSATSICLTIYAVATRVMDYDCFETDMDLLSLTIINSKADVIITLVILASAALLELVQILVFWTSVWGRVSFACQHVREEAAEKRSNRGRLSGCCMMIMMTVKSLLANIGMRCDSNKHYWQHELGQYSLIGAVSKSIDSSNPSATNQEDPQLSIMARILTSAVGRTVYLLDYLALSVRSRQAIKIRGEQCKPIKLHEQVKKAVVLSLVRSEGELTNGKSSLVVTKEESLSWACEWDVHPETTCIILTWHIATCYCEMVPYSGGGGGEEAEIRKLQFDVATTLSKYCAYLVVSEPKLLHGHHYDTAMVFDAAAEESIKTLRSATNMYEAMKTLPVAQATVFERGVKLGKELESKPESKRWKVLAEFWAEMLLYAAPSDNVNEHIDRLTKGGEFITHLWALLSHAGILGRKPKHQAGIV</sequence>
<dbReference type="Pfam" id="PF13968">
    <property type="entry name" value="DUF4220"/>
    <property type="match status" value="1"/>
</dbReference>
<feature type="transmembrane region" description="Helical" evidence="1">
    <location>
        <begin position="138"/>
        <end position="156"/>
    </location>
</feature>
<reference evidence="3" key="1">
    <citation type="submission" date="2018-08" db="EMBL/GenBank/DDBJ databases">
        <authorList>
            <person name="Rossello M."/>
        </authorList>
    </citation>
    <scope>NUCLEOTIDE SEQUENCE [LARGE SCALE GENOMIC DNA]</scope>
    <source>
        <strain evidence="3">cv. Chinese Spring</strain>
    </source>
</reference>
<keyword evidence="1" id="KW-0472">Membrane</keyword>
<evidence type="ECO:0000259" key="2">
    <source>
        <dbReference type="Pfam" id="PF13968"/>
    </source>
</evidence>
<organism evidence="3">
    <name type="scientific">Triticum aestivum</name>
    <name type="common">Wheat</name>
    <dbReference type="NCBI Taxonomy" id="4565"/>
    <lineage>
        <taxon>Eukaryota</taxon>
        <taxon>Viridiplantae</taxon>
        <taxon>Streptophyta</taxon>
        <taxon>Embryophyta</taxon>
        <taxon>Tracheophyta</taxon>
        <taxon>Spermatophyta</taxon>
        <taxon>Magnoliopsida</taxon>
        <taxon>Liliopsida</taxon>
        <taxon>Poales</taxon>
        <taxon>Poaceae</taxon>
        <taxon>BOP clade</taxon>
        <taxon>Pooideae</taxon>
        <taxon>Triticodae</taxon>
        <taxon>Triticeae</taxon>
        <taxon>Triticinae</taxon>
        <taxon>Triticum</taxon>
    </lineage>
</organism>
<feature type="transmembrane region" description="Helical" evidence="1">
    <location>
        <begin position="106"/>
        <end position="126"/>
    </location>
</feature>
<feature type="transmembrane region" description="Helical" evidence="1">
    <location>
        <begin position="77"/>
        <end position="94"/>
    </location>
</feature>
<dbReference type="GeneID" id="123040356"/>
<feature type="transmembrane region" description="Helical" evidence="1">
    <location>
        <begin position="168"/>
        <end position="190"/>
    </location>
</feature>
<dbReference type="InterPro" id="IPR025315">
    <property type="entry name" value="DUF4220"/>
</dbReference>
<dbReference type="Gramene" id="TraesSTA2B03G00846420.1">
    <property type="protein sequence ID" value="TraesSTA2B03G00846420.1"/>
    <property type="gene ID" value="TraesSTA2B03G00846420"/>
</dbReference>
<keyword evidence="1" id="KW-0812">Transmembrane</keyword>
<protein>
    <recommendedName>
        <fullName evidence="2">DUF4220 domain-containing protein</fullName>
    </recommendedName>
</protein>
<accession>A0A3B6BYZ3</accession>
<dbReference type="PANTHER" id="PTHR31325">
    <property type="entry name" value="OS01G0798800 PROTEIN-RELATED"/>
    <property type="match status" value="1"/>
</dbReference>
<keyword evidence="1" id="KW-1133">Transmembrane helix</keyword>
<proteinExistence type="predicted"/>
<evidence type="ECO:0000256" key="1">
    <source>
        <dbReference type="SAM" id="Phobius"/>
    </source>
</evidence>
<feature type="transmembrane region" description="Helical" evidence="1">
    <location>
        <begin position="41"/>
        <end position="65"/>
    </location>
</feature>
<feature type="domain" description="DUF4220" evidence="2">
    <location>
        <begin position="81"/>
        <end position="479"/>
    </location>
</feature>
<evidence type="ECO:0000313" key="3">
    <source>
        <dbReference type="EnsemblPlants" id="TraesCS2B02G083100.1"/>
    </source>
</evidence>
<dbReference type="OrthoDB" id="672171at2759"/>
<evidence type="ECO:0000313" key="4">
    <source>
        <dbReference type="Proteomes" id="UP000019116"/>
    </source>
</evidence>
<dbReference type="STRING" id="4565.A0A3B6BYZ3"/>
<dbReference type="EnsemblPlants" id="TraesCS2B02G083100.1">
    <property type="protein sequence ID" value="TraesCS2B02G083100.1"/>
    <property type="gene ID" value="TraesCS2B02G083100"/>
</dbReference>
<dbReference type="Gramene" id="TraesNOR2B03G00856600.1">
    <property type="protein sequence ID" value="TraesNOR2B03G00856600.1"/>
    <property type="gene ID" value="TraesNOR2B03G00856600"/>
</dbReference>
<dbReference type="Gramene" id="TraesCS2B02G083100.1">
    <property type="protein sequence ID" value="TraesCS2B02G083100.1"/>
    <property type="gene ID" value="TraesCS2B02G083100"/>
</dbReference>
<name>A0A3B6BYZ3_WHEAT</name>
<dbReference type="OMA" id="YMESEHE"/>
<reference evidence="3" key="2">
    <citation type="submission" date="2018-10" db="UniProtKB">
        <authorList>
            <consortium name="EnsemblPlants"/>
        </authorList>
    </citation>
    <scope>IDENTIFICATION</scope>
</reference>
<feature type="transmembrane region" description="Helical" evidence="1">
    <location>
        <begin position="346"/>
        <end position="363"/>
    </location>
</feature>
<dbReference type="AlphaFoldDB" id="A0A3B6BYZ3"/>
<feature type="transmembrane region" description="Helical" evidence="1">
    <location>
        <begin position="390"/>
        <end position="419"/>
    </location>
</feature>
<gene>
    <name evidence="3" type="primary">LOC123040356</name>
</gene>
<keyword evidence="4" id="KW-1185">Reference proteome</keyword>
<dbReference type="InterPro" id="IPR007658">
    <property type="entry name" value="DUF594"/>
</dbReference>